<comment type="similarity">
    <text evidence="9">Belongs to the G-protein coupled receptor 1 family.</text>
</comment>
<dbReference type="PROSITE" id="PS50262">
    <property type="entry name" value="G_PROTEIN_RECEP_F1_2"/>
    <property type="match status" value="1"/>
</dbReference>
<keyword evidence="6 11" id="KW-0472">Membrane</keyword>
<evidence type="ECO:0000256" key="10">
    <source>
        <dbReference type="SAM" id="MobiDB-lite"/>
    </source>
</evidence>
<dbReference type="GO" id="GO:0005886">
    <property type="term" value="C:plasma membrane"/>
    <property type="evidence" value="ECO:0007669"/>
    <property type="project" value="UniProtKB-SubCell"/>
</dbReference>
<keyword evidence="7 9" id="KW-0675">Receptor</keyword>
<evidence type="ECO:0000313" key="14">
    <source>
        <dbReference type="RefSeq" id="XP_022081935.1"/>
    </source>
</evidence>
<evidence type="ECO:0000256" key="4">
    <source>
        <dbReference type="ARBA" id="ARBA00022989"/>
    </source>
</evidence>
<evidence type="ECO:0000256" key="7">
    <source>
        <dbReference type="ARBA" id="ARBA00023170"/>
    </source>
</evidence>
<dbReference type="AlphaFoldDB" id="A0A8B7XPL3"/>
<keyword evidence="4 11" id="KW-1133">Transmembrane helix</keyword>
<gene>
    <name evidence="14" type="primary">LOC110974527</name>
</gene>
<keyword evidence="13" id="KW-1185">Reference proteome</keyword>
<dbReference type="OrthoDB" id="10017932at2759"/>
<proteinExistence type="inferred from homology"/>
<evidence type="ECO:0000256" key="5">
    <source>
        <dbReference type="ARBA" id="ARBA00023040"/>
    </source>
</evidence>
<dbReference type="Gene3D" id="1.20.1070.10">
    <property type="entry name" value="Rhodopsin 7-helix transmembrane proteins"/>
    <property type="match status" value="2"/>
</dbReference>
<sequence>MEQMQLPRNTTANLTTSSPGVGDPTTDGSIWGPFHVVLMAIILALAFLGNTSICWIILTDQKLRSVPNTLVLNLAACGLFTVIANGPLVLMVLSKDSQSGWTYGNAACQFNGFTTSVYGLASVLTLALISVNRYQMVRRSTGRFASWFNRSSIKILISGLWFLSALLSFPPVVGWSRYEFIAERAICTLKWSTEITYTVFVFTLGIFLPFVVMFIAYAAIFRLVRKKFKRMRSHSTRRKDGSVSRNFSNSSFGRHLNAAVERHLSAAARRESLQSTGPPQADSVSAVSVVSGAVGSNPPGPSTQQMPAAILSDVGDKDQVVSPASPEPITLGHHLSPGVHSANRGRSWSLAEAQIKDDNRFLQVLNNAPDCEAQTADKNLTIAVPVSYQTDHSDQSKAHEATPSRSKSAHPRVCRTSSAPEQGDGSMLKWQKGSTKKETEKTVKTAPTGKATAGGNFRPPKDDVRVTVMVCTVLTSFILCWLPITFINFLETAWDGDVSPALNIFSVYMMFASSAINPLIYGMLNRNFRSGFKRFFCGFFSPRGACRCCLSTKMPRQNRVSVINVKNETLK</sequence>
<dbReference type="PRINTS" id="PR00237">
    <property type="entry name" value="GPCRRHODOPSN"/>
</dbReference>
<feature type="domain" description="G-protein coupled receptors family 1 profile" evidence="12">
    <location>
        <begin position="49"/>
        <end position="521"/>
    </location>
</feature>
<dbReference type="OMA" id="AICTLKW"/>
<evidence type="ECO:0000256" key="3">
    <source>
        <dbReference type="ARBA" id="ARBA00022692"/>
    </source>
</evidence>
<keyword evidence="2" id="KW-1003">Cell membrane</keyword>
<keyword evidence="8 9" id="KW-0807">Transducer</keyword>
<evidence type="ECO:0000256" key="9">
    <source>
        <dbReference type="RuleBase" id="RU000688"/>
    </source>
</evidence>
<evidence type="ECO:0000256" key="2">
    <source>
        <dbReference type="ARBA" id="ARBA00022475"/>
    </source>
</evidence>
<evidence type="ECO:0000256" key="11">
    <source>
        <dbReference type="SAM" id="Phobius"/>
    </source>
</evidence>
<feature type="transmembrane region" description="Helical" evidence="11">
    <location>
        <begin position="195"/>
        <end position="224"/>
    </location>
</feature>
<feature type="region of interest" description="Disordered" evidence="10">
    <location>
        <begin position="1"/>
        <end position="23"/>
    </location>
</feature>
<organism evidence="13 14">
    <name type="scientific">Acanthaster planci</name>
    <name type="common">Crown-of-thorns starfish</name>
    <dbReference type="NCBI Taxonomy" id="133434"/>
    <lineage>
        <taxon>Eukaryota</taxon>
        <taxon>Metazoa</taxon>
        <taxon>Echinodermata</taxon>
        <taxon>Eleutherozoa</taxon>
        <taxon>Asterozoa</taxon>
        <taxon>Asteroidea</taxon>
        <taxon>Valvatacea</taxon>
        <taxon>Valvatida</taxon>
        <taxon>Acanthasteridae</taxon>
        <taxon>Acanthaster</taxon>
    </lineage>
</organism>
<dbReference type="InterPro" id="IPR017452">
    <property type="entry name" value="GPCR_Rhodpsn_7TM"/>
</dbReference>
<dbReference type="InterPro" id="IPR000276">
    <property type="entry name" value="GPCR_Rhodpsn"/>
</dbReference>
<keyword evidence="5 9" id="KW-0297">G-protein coupled receptor</keyword>
<evidence type="ECO:0000259" key="12">
    <source>
        <dbReference type="PROSITE" id="PS50262"/>
    </source>
</evidence>
<evidence type="ECO:0000256" key="1">
    <source>
        <dbReference type="ARBA" id="ARBA00004651"/>
    </source>
</evidence>
<accession>A0A8B7XPL3</accession>
<evidence type="ECO:0000256" key="6">
    <source>
        <dbReference type="ARBA" id="ARBA00023136"/>
    </source>
</evidence>
<dbReference type="KEGG" id="aplc:110974527"/>
<dbReference type="GeneID" id="110974527"/>
<protein>
    <submittedName>
        <fullName evidence="14">D(2) dopamine receptor-like</fullName>
    </submittedName>
</protein>
<dbReference type="CDD" id="cd00637">
    <property type="entry name" value="7tm_classA_rhodopsin-like"/>
    <property type="match status" value="1"/>
</dbReference>
<feature type="transmembrane region" description="Helical" evidence="11">
    <location>
        <begin position="466"/>
        <end position="490"/>
    </location>
</feature>
<feature type="transmembrane region" description="Helical" evidence="11">
    <location>
        <begin position="502"/>
        <end position="524"/>
    </location>
</feature>
<evidence type="ECO:0000313" key="13">
    <source>
        <dbReference type="Proteomes" id="UP000694845"/>
    </source>
</evidence>
<dbReference type="GO" id="GO:0004930">
    <property type="term" value="F:G protein-coupled receptor activity"/>
    <property type="evidence" value="ECO:0007669"/>
    <property type="project" value="UniProtKB-KW"/>
</dbReference>
<dbReference type="Pfam" id="PF00001">
    <property type="entry name" value="7tm_1"/>
    <property type="match status" value="1"/>
</dbReference>
<feature type="transmembrane region" description="Helical" evidence="11">
    <location>
        <begin position="34"/>
        <end position="58"/>
    </location>
</feature>
<feature type="transmembrane region" description="Helical" evidence="11">
    <location>
        <begin position="70"/>
        <end position="93"/>
    </location>
</feature>
<dbReference type="Proteomes" id="UP000694845">
    <property type="component" value="Unplaced"/>
</dbReference>
<feature type="region of interest" description="Disordered" evidence="10">
    <location>
        <begin position="389"/>
        <end position="456"/>
    </location>
</feature>
<dbReference type="PANTHER" id="PTHR22752">
    <property type="entry name" value="G PROTEIN-COUPLED RECEPTOR"/>
    <property type="match status" value="1"/>
</dbReference>
<feature type="region of interest" description="Disordered" evidence="10">
    <location>
        <begin position="315"/>
        <end position="343"/>
    </location>
</feature>
<dbReference type="RefSeq" id="XP_022081935.1">
    <property type="nucleotide sequence ID" value="XM_022226243.1"/>
</dbReference>
<evidence type="ECO:0000256" key="8">
    <source>
        <dbReference type="ARBA" id="ARBA00023224"/>
    </source>
</evidence>
<name>A0A8B7XPL3_ACAPL</name>
<comment type="subcellular location">
    <subcellularLocation>
        <location evidence="1">Cell membrane</location>
        <topology evidence="1">Multi-pass membrane protein</topology>
    </subcellularLocation>
</comment>
<feature type="transmembrane region" description="Helical" evidence="11">
    <location>
        <begin position="155"/>
        <end position="175"/>
    </location>
</feature>
<keyword evidence="3 9" id="KW-0812">Transmembrane</keyword>
<dbReference type="SUPFAM" id="SSF81321">
    <property type="entry name" value="Family A G protein-coupled receptor-like"/>
    <property type="match status" value="1"/>
</dbReference>
<feature type="compositionally biased region" description="Polar residues" evidence="10">
    <location>
        <begin position="1"/>
        <end position="19"/>
    </location>
</feature>
<dbReference type="PROSITE" id="PS00237">
    <property type="entry name" value="G_PROTEIN_RECEP_F1_1"/>
    <property type="match status" value="1"/>
</dbReference>
<feature type="compositionally biased region" description="Basic and acidic residues" evidence="10">
    <location>
        <begin position="391"/>
        <end position="402"/>
    </location>
</feature>
<feature type="transmembrane region" description="Helical" evidence="11">
    <location>
        <begin position="113"/>
        <end position="134"/>
    </location>
</feature>
<reference evidence="14" key="1">
    <citation type="submission" date="2025-08" db="UniProtKB">
        <authorList>
            <consortium name="RefSeq"/>
        </authorList>
    </citation>
    <scope>IDENTIFICATION</scope>
</reference>